<evidence type="ECO:0000256" key="1">
    <source>
        <dbReference type="ARBA" id="ARBA00004251"/>
    </source>
</evidence>
<organism evidence="21 23">
    <name type="scientific">Medicago truncatula</name>
    <name type="common">Barrel medic</name>
    <name type="synonym">Medicago tribuloides</name>
    <dbReference type="NCBI Taxonomy" id="3880"/>
    <lineage>
        <taxon>Eukaryota</taxon>
        <taxon>Viridiplantae</taxon>
        <taxon>Streptophyta</taxon>
        <taxon>Embryophyta</taxon>
        <taxon>Tracheophyta</taxon>
        <taxon>Spermatophyta</taxon>
        <taxon>Magnoliopsida</taxon>
        <taxon>eudicotyledons</taxon>
        <taxon>Gunneridae</taxon>
        <taxon>Pentapetalae</taxon>
        <taxon>rosids</taxon>
        <taxon>fabids</taxon>
        <taxon>Fabales</taxon>
        <taxon>Fabaceae</taxon>
        <taxon>Papilionoideae</taxon>
        <taxon>50 kb inversion clade</taxon>
        <taxon>NPAAA clade</taxon>
        <taxon>Hologalegina</taxon>
        <taxon>IRL clade</taxon>
        <taxon>Trifolieae</taxon>
        <taxon>Medicago</taxon>
    </lineage>
</organism>
<reference evidence="22" key="3">
    <citation type="submission" date="2015-04" db="UniProtKB">
        <authorList>
            <consortium name="EnsemblPlants"/>
        </authorList>
    </citation>
    <scope>IDENTIFICATION</scope>
    <source>
        <strain evidence="22">cv. Jemalong A17</strain>
    </source>
</reference>
<evidence type="ECO:0000313" key="21">
    <source>
        <dbReference type="EMBL" id="KEH43042.1"/>
    </source>
</evidence>
<keyword evidence="11" id="KW-1133">Transmembrane helix</keyword>
<keyword evidence="6" id="KW-0732">Signal</keyword>
<dbReference type="EMBL" id="CM001217">
    <property type="protein sequence ID" value="KEH43042.1"/>
    <property type="molecule type" value="Genomic_DNA"/>
</dbReference>
<keyword evidence="12" id="KW-0472">Membrane</keyword>
<dbReference type="PROSITE" id="PS00108">
    <property type="entry name" value="PROTEIN_KINASE_ST"/>
    <property type="match status" value="1"/>
</dbReference>
<gene>
    <name evidence="21" type="ordered locus">MTR_1g081665</name>
</gene>
<accession>A0A072VMI6</accession>
<keyword evidence="9 18" id="KW-0418">Kinase</keyword>
<dbReference type="InterPro" id="IPR011009">
    <property type="entry name" value="Kinase-like_dom_sf"/>
</dbReference>
<evidence type="ECO:0000256" key="13">
    <source>
        <dbReference type="ARBA" id="ARBA00023157"/>
    </source>
</evidence>
<comment type="catalytic activity">
    <reaction evidence="17 18">
        <text>L-seryl-[protein] + ATP = O-phospho-L-seryl-[protein] + ADP + H(+)</text>
        <dbReference type="Rhea" id="RHEA:17989"/>
        <dbReference type="Rhea" id="RHEA-COMP:9863"/>
        <dbReference type="Rhea" id="RHEA-COMP:11604"/>
        <dbReference type="ChEBI" id="CHEBI:15378"/>
        <dbReference type="ChEBI" id="CHEBI:29999"/>
        <dbReference type="ChEBI" id="CHEBI:30616"/>
        <dbReference type="ChEBI" id="CHEBI:83421"/>
        <dbReference type="ChEBI" id="CHEBI:456216"/>
        <dbReference type="EC" id="2.7.11.1"/>
    </reaction>
</comment>
<evidence type="ECO:0000256" key="11">
    <source>
        <dbReference type="ARBA" id="ARBA00022989"/>
    </source>
</evidence>
<dbReference type="EnsemblPlants" id="KEH43042">
    <property type="protein sequence ID" value="KEH43042"/>
    <property type="gene ID" value="MTR_1g081665"/>
</dbReference>
<keyword evidence="10 18" id="KW-0067">ATP-binding</keyword>
<evidence type="ECO:0000256" key="9">
    <source>
        <dbReference type="ARBA" id="ARBA00022777"/>
    </source>
</evidence>
<dbReference type="InterPro" id="IPR024171">
    <property type="entry name" value="SRK-like_kinase"/>
</dbReference>
<dbReference type="eggNOG" id="ENOG502QTRQ">
    <property type="taxonomic scope" value="Eukaryota"/>
</dbReference>
<evidence type="ECO:0000256" key="5">
    <source>
        <dbReference type="ARBA" id="ARBA00022692"/>
    </source>
</evidence>
<protein>
    <recommendedName>
        <fullName evidence="18">Receptor-like serine/threonine-protein kinase</fullName>
        <ecNumber evidence="18">2.7.11.1</ecNumber>
    </recommendedName>
</protein>
<feature type="domain" description="Bulb-type lectin" evidence="20">
    <location>
        <begin position="51"/>
        <end position="164"/>
    </location>
</feature>
<keyword evidence="7" id="KW-0430">Lectin</keyword>
<evidence type="ECO:0000256" key="15">
    <source>
        <dbReference type="ARBA" id="ARBA00023180"/>
    </source>
</evidence>
<dbReference type="Proteomes" id="UP000002051">
    <property type="component" value="Unassembled WGS sequence"/>
</dbReference>
<comment type="subcellular location">
    <subcellularLocation>
        <location evidence="1">Cell membrane</location>
        <topology evidence="1">Single-pass type I membrane protein</topology>
    </subcellularLocation>
</comment>
<keyword evidence="14" id="KW-0675">Receptor</keyword>
<evidence type="ECO:0000256" key="3">
    <source>
        <dbReference type="ARBA" id="ARBA00022527"/>
    </source>
</evidence>
<dbReference type="Gene3D" id="3.30.200.20">
    <property type="entry name" value="Phosphorylase Kinase, domain 1"/>
    <property type="match status" value="1"/>
</dbReference>
<evidence type="ECO:0000259" key="20">
    <source>
        <dbReference type="PROSITE" id="PS50927"/>
    </source>
</evidence>
<dbReference type="PROSITE" id="PS50011">
    <property type="entry name" value="PROTEIN_KINASE_DOM"/>
    <property type="match status" value="1"/>
</dbReference>
<dbReference type="FunFam" id="1.10.510.10:FF:001023">
    <property type="entry name" value="Os07g0541700 protein"/>
    <property type="match status" value="1"/>
</dbReference>
<dbReference type="GO" id="GO:0007165">
    <property type="term" value="P:signal transduction"/>
    <property type="evidence" value="ECO:0000318"/>
    <property type="project" value="GO_Central"/>
</dbReference>
<dbReference type="FunFam" id="3.30.200.20:FF:000330">
    <property type="entry name" value="G-type lectin S-receptor-like serine/threonine-protein kinase At4g03230"/>
    <property type="match status" value="1"/>
</dbReference>
<keyword evidence="5" id="KW-0812">Transmembrane</keyword>
<evidence type="ECO:0000256" key="14">
    <source>
        <dbReference type="ARBA" id="ARBA00023170"/>
    </source>
</evidence>
<keyword evidence="15" id="KW-0325">Glycoprotein</keyword>
<dbReference type="PaxDb" id="3880-AES61292"/>
<evidence type="ECO:0000256" key="16">
    <source>
        <dbReference type="ARBA" id="ARBA00047899"/>
    </source>
</evidence>
<dbReference type="Pfam" id="PF00069">
    <property type="entry name" value="Pkinase"/>
    <property type="match status" value="1"/>
</dbReference>
<dbReference type="HOGENOM" id="CLU_000288_116_7_1"/>
<evidence type="ECO:0000256" key="2">
    <source>
        <dbReference type="ARBA" id="ARBA00022475"/>
    </source>
</evidence>
<dbReference type="InterPro" id="IPR001480">
    <property type="entry name" value="Bulb-type_lectin_dom"/>
</dbReference>
<evidence type="ECO:0000256" key="18">
    <source>
        <dbReference type="PIRNR" id="PIRNR000641"/>
    </source>
</evidence>
<evidence type="ECO:0000256" key="12">
    <source>
        <dbReference type="ARBA" id="ARBA00023136"/>
    </source>
</evidence>
<evidence type="ECO:0000256" key="10">
    <source>
        <dbReference type="ARBA" id="ARBA00022840"/>
    </source>
</evidence>
<keyword evidence="4 18" id="KW-0808">Transferase</keyword>
<evidence type="ECO:0000256" key="6">
    <source>
        <dbReference type="ARBA" id="ARBA00022729"/>
    </source>
</evidence>
<name>A0A072VMI6_MEDTR</name>
<dbReference type="InterPro" id="IPR008271">
    <property type="entry name" value="Ser/Thr_kinase_AS"/>
</dbReference>
<sequence length="697" mass="79576">MTLLLQMAINYGSLPFQIQAGIYRKKKKKKICRWKILTTSTTTSLYVNATNDSLKPGDTFNSNSTLCSKQGKYCLELRRYLIVIDVNGTVVWFYDRNHPFDSEEDSTVLSLDYSGVLKIECQDRKPMIIYTSPQPNNNTVATMLDTGNFLLQQLYPNGTKSILWQSFDYPTNFLIPTMKLGVNRKTGHNWSLVSWLTPLLQTSGEFSLEWEPKQGELNIKKRGKVYWKSGKLKSNGMFENIPVNVQHMYQYIIVSNKNEDSFAFELSSKGKLTSGVEDNASGEIGNADICYGYNSNGGCQKWEDIPTCREPGEVFQKKVGTPKSKMDNASSYEWNVIYGYSDCKMRCWRNCSCNGFVELYDNLTGCVFYSWNSTQDVDLDSQGNFNVLVMPTKSALHKKNKRKEGKSEHLADSNESYDIKDLEDDFKGHDIKVFNFATILEATMNFSPENKLGQGGYGPVYKGILATGQEVAMKRLSKTSGQGIVKFKNELVLICELQHTNLVQLLGCCIHEEERILIYEYMPNKSLDFYLFGISQGLLYLHKYSRLKIIHRDLKASNILLDENMNPKISDFGMARMFTQQESTVNTNRIVGTYGYMSPEYAMEGICSTKSDVYSFGALLLEIAWELWNDGEYLKLMDPTLNDTFAPEQYANDRPTMSDVISMLTNKHELPTSPRRPATPILQQQFLHHVKLKQKYK</sequence>
<proteinExistence type="inferred from homology"/>
<keyword evidence="8 18" id="KW-0547">Nucleotide-binding</keyword>
<comment type="similarity">
    <text evidence="18">Belongs to the protein kinase superfamily. Ser/Thr protein kinase family.</text>
</comment>
<dbReference type="GO" id="GO:0030246">
    <property type="term" value="F:carbohydrate binding"/>
    <property type="evidence" value="ECO:0007669"/>
    <property type="project" value="UniProtKB-KW"/>
</dbReference>
<evidence type="ECO:0000256" key="7">
    <source>
        <dbReference type="ARBA" id="ARBA00022734"/>
    </source>
</evidence>
<feature type="domain" description="Protein kinase" evidence="19">
    <location>
        <begin position="446"/>
        <end position="687"/>
    </location>
</feature>
<dbReference type="InterPro" id="IPR036426">
    <property type="entry name" value="Bulb-type_lectin_dom_sf"/>
</dbReference>
<dbReference type="PANTHER" id="PTHR27002">
    <property type="entry name" value="RECEPTOR-LIKE SERINE/THREONINE-PROTEIN KINASE SD1-8"/>
    <property type="match status" value="1"/>
</dbReference>
<keyword evidence="13" id="KW-1015">Disulfide bond</keyword>
<evidence type="ECO:0000313" key="22">
    <source>
        <dbReference type="EnsemblPlants" id="KEH43042"/>
    </source>
</evidence>
<dbReference type="Pfam" id="PF01453">
    <property type="entry name" value="B_lectin"/>
    <property type="match status" value="1"/>
</dbReference>
<reference evidence="21 23" key="1">
    <citation type="journal article" date="2011" name="Nature">
        <title>The Medicago genome provides insight into the evolution of rhizobial symbioses.</title>
        <authorList>
            <person name="Young N.D."/>
            <person name="Debelle F."/>
            <person name="Oldroyd G.E."/>
            <person name="Geurts R."/>
            <person name="Cannon S.B."/>
            <person name="Udvardi M.K."/>
            <person name="Benedito V.A."/>
            <person name="Mayer K.F."/>
            <person name="Gouzy J."/>
            <person name="Schoof H."/>
            <person name="Van de Peer Y."/>
            <person name="Proost S."/>
            <person name="Cook D.R."/>
            <person name="Meyers B.C."/>
            <person name="Spannagl M."/>
            <person name="Cheung F."/>
            <person name="De Mita S."/>
            <person name="Krishnakumar V."/>
            <person name="Gundlach H."/>
            <person name="Zhou S."/>
            <person name="Mudge J."/>
            <person name="Bharti A.K."/>
            <person name="Murray J.D."/>
            <person name="Naoumkina M.A."/>
            <person name="Rosen B."/>
            <person name="Silverstein K.A."/>
            <person name="Tang H."/>
            <person name="Rombauts S."/>
            <person name="Zhao P.X."/>
            <person name="Zhou P."/>
            <person name="Barbe V."/>
            <person name="Bardou P."/>
            <person name="Bechner M."/>
            <person name="Bellec A."/>
            <person name="Berger A."/>
            <person name="Berges H."/>
            <person name="Bidwell S."/>
            <person name="Bisseling T."/>
            <person name="Choisne N."/>
            <person name="Couloux A."/>
            <person name="Denny R."/>
            <person name="Deshpande S."/>
            <person name="Dai X."/>
            <person name="Doyle J.J."/>
            <person name="Dudez A.M."/>
            <person name="Farmer A.D."/>
            <person name="Fouteau S."/>
            <person name="Franken C."/>
            <person name="Gibelin C."/>
            <person name="Gish J."/>
            <person name="Goldstein S."/>
            <person name="Gonzalez A.J."/>
            <person name="Green P.J."/>
            <person name="Hallab A."/>
            <person name="Hartog M."/>
            <person name="Hua A."/>
            <person name="Humphray S.J."/>
            <person name="Jeong D.H."/>
            <person name="Jing Y."/>
            <person name="Jocker A."/>
            <person name="Kenton S.M."/>
            <person name="Kim D.J."/>
            <person name="Klee K."/>
            <person name="Lai H."/>
            <person name="Lang C."/>
            <person name="Lin S."/>
            <person name="Macmil S.L."/>
            <person name="Magdelenat G."/>
            <person name="Matthews L."/>
            <person name="McCorrison J."/>
            <person name="Monaghan E.L."/>
            <person name="Mun J.H."/>
            <person name="Najar F.Z."/>
            <person name="Nicholson C."/>
            <person name="Noirot C."/>
            <person name="O'Bleness M."/>
            <person name="Paule C.R."/>
            <person name="Poulain J."/>
            <person name="Prion F."/>
            <person name="Qin B."/>
            <person name="Qu C."/>
            <person name="Retzel E.F."/>
            <person name="Riddle C."/>
            <person name="Sallet E."/>
            <person name="Samain S."/>
            <person name="Samson N."/>
            <person name="Sanders I."/>
            <person name="Saurat O."/>
            <person name="Scarpelli C."/>
            <person name="Schiex T."/>
            <person name="Segurens B."/>
            <person name="Severin A.J."/>
            <person name="Sherrier D.J."/>
            <person name="Shi R."/>
            <person name="Sims S."/>
            <person name="Singer S.R."/>
            <person name="Sinharoy S."/>
            <person name="Sterck L."/>
            <person name="Viollet A."/>
            <person name="Wang B.B."/>
            <person name="Wang K."/>
            <person name="Wang M."/>
            <person name="Wang X."/>
            <person name="Warfsmann J."/>
            <person name="Weissenbach J."/>
            <person name="White D.D."/>
            <person name="White J.D."/>
            <person name="Wiley G.B."/>
            <person name="Wincker P."/>
            <person name="Xing Y."/>
            <person name="Yang L."/>
            <person name="Yao Z."/>
            <person name="Ying F."/>
            <person name="Zhai J."/>
            <person name="Zhou L."/>
            <person name="Zuber A."/>
            <person name="Denarie J."/>
            <person name="Dixon R.A."/>
            <person name="May G.D."/>
            <person name="Schwartz D.C."/>
            <person name="Rogers J."/>
            <person name="Quetier F."/>
            <person name="Town C.D."/>
            <person name="Roe B.A."/>
        </authorList>
    </citation>
    <scope>NUCLEOTIDE SEQUENCE [LARGE SCALE GENOMIC DNA]</scope>
    <source>
        <strain evidence="21">A17</strain>
        <strain evidence="22 23">cv. Jemalong A17</strain>
    </source>
</reference>
<evidence type="ECO:0000313" key="23">
    <source>
        <dbReference type="Proteomes" id="UP000002051"/>
    </source>
</evidence>
<comment type="catalytic activity">
    <reaction evidence="16 18">
        <text>L-threonyl-[protein] + ATP = O-phospho-L-threonyl-[protein] + ADP + H(+)</text>
        <dbReference type="Rhea" id="RHEA:46608"/>
        <dbReference type="Rhea" id="RHEA-COMP:11060"/>
        <dbReference type="Rhea" id="RHEA-COMP:11605"/>
        <dbReference type="ChEBI" id="CHEBI:15378"/>
        <dbReference type="ChEBI" id="CHEBI:30013"/>
        <dbReference type="ChEBI" id="CHEBI:30616"/>
        <dbReference type="ChEBI" id="CHEBI:61977"/>
        <dbReference type="ChEBI" id="CHEBI:456216"/>
        <dbReference type="EC" id="2.7.11.1"/>
    </reaction>
</comment>
<dbReference type="InterPro" id="IPR000719">
    <property type="entry name" value="Prot_kinase_dom"/>
</dbReference>
<evidence type="ECO:0000256" key="4">
    <source>
        <dbReference type="ARBA" id="ARBA00022679"/>
    </source>
</evidence>
<dbReference type="PIRSF" id="PIRSF000641">
    <property type="entry name" value="SRK"/>
    <property type="match status" value="1"/>
</dbReference>
<dbReference type="GO" id="GO:0005886">
    <property type="term" value="C:plasma membrane"/>
    <property type="evidence" value="ECO:0000318"/>
    <property type="project" value="GO_Central"/>
</dbReference>
<dbReference type="SUPFAM" id="SSF51110">
    <property type="entry name" value="alpha-D-mannose-specific plant lectins"/>
    <property type="match status" value="1"/>
</dbReference>
<dbReference type="PANTHER" id="PTHR27002:SF776">
    <property type="entry name" value="CYSTEINE-RICH RLK (RECEPTOR-LIKE KINASE) PROTEIN"/>
    <property type="match status" value="1"/>
</dbReference>
<keyword evidence="23" id="KW-1185">Reference proteome</keyword>
<dbReference type="SUPFAM" id="SSF56112">
    <property type="entry name" value="Protein kinase-like (PK-like)"/>
    <property type="match status" value="1"/>
</dbReference>
<keyword evidence="3 18" id="KW-0723">Serine/threonine-protein kinase</keyword>
<dbReference type="EC" id="2.7.11.1" evidence="18"/>
<dbReference type="SMART" id="SM00108">
    <property type="entry name" value="B_lectin"/>
    <property type="match status" value="1"/>
</dbReference>
<dbReference type="AlphaFoldDB" id="A0A072VMI6"/>
<evidence type="ECO:0000259" key="19">
    <source>
        <dbReference type="PROSITE" id="PS50011"/>
    </source>
</evidence>
<dbReference type="Gene3D" id="2.90.10.10">
    <property type="entry name" value="Bulb-type lectin domain"/>
    <property type="match status" value="1"/>
</dbReference>
<keyword evidence="2" id="KW-1003">Cell membrane</keyword>
<evidence type="ECO:0000256" key="8">
    <source>
        <dbReference type="ARBA" id="ARBA00022741"/>
    </source>
</evidence>
<evidence type="ECO:0000256" key="17">
    <source>
        <dbReference type="ARBA" id="ARBA00048679"/>
    </source>
</evidence>
<reference evidence="21 23" key="2">
    <citation type="journal article" date="2014" name="BMC Genomics">
        <title>An improved genome release (version Mt4.0) for the model legume Medicago truncatula.</title>
        <authorList>
            <person name="Tang H."/>
            <person name="Krishnakumar V."/>
            <person name="Bidwell S."/>
            <person name="Rosen B."/>
            <person name="Chan A."/>
            <person name="Zhou S."/>
            <person name="Gentzbittel L."/>
            <person name="Childs K.L."/>
            <person name="Yandell M."/>
            <person name="Gundlach H."/>
            <person name="Mayer K.F."/>
            <person name="Schwartz D.C."/>
            <person name="Town C.D."/>
        </authorList>
    </citation>
    <scope>GENOME REANNOTATION</scope>
    <source>
        <strain evidence="21">A17</strain>
        <strain evidence="22 23">cv. Jemalong A17</strain>
    </source>
</reference>
<dbReference type="Gene3D" id="1.10.510.10">
    <property type="entry name" value="Transferase(Phosphotransferase) domain 1"/>
    <property type="match status" value="1"/>
</dbReference>
<dbReference type="PROSITE" id="PS50927">
    <property type="entry name" value="BULB_LECTIN"/>
    <property type="match status" value="1"/>
</dbReference>
<dbReference type="SMART" id="SM00220">
    <property type="entry name" value="S_TKc"/>
    <property type="match status" value="1"/>
</dbReference>
<dbReference type="GO" id="GO:0005524">
    <property type="term" value="F:ATP binding"/>
    <property type="evidence" value="ECO:0007669"/>
    <property type="project" value="UniProtKB-KW"/>
</dbReference>
<dbReference type="GO" id="GO:0004674">
    <property type="term" value="F:protein serine/threonine kinase activity"/>
    <property type="evidence" value="ECO:0000318"/>
    <property type="project" value="GO_Central"/>
</dbReference>